<comment type="catalytic activity">
    <reaction evidence="6">
        <text>N(6)-biotinyl-L-lysyl-[protein] + hydrogencarbonate + ATP = N(6)-carboxybiotinyl-L-lysyl-[protein] + ADP + phosphate + H(+)</text>
        <dbReference type="Rhea" id="RHEA:13501"/>
        <dbReference type="Rhea" id="RHEA-COMP:10505"/>
        <dbReference type="Rhea" id="RHEA-COMP:10506"/>
        <dbReference type="ChEBI" id="CHEBI:15378"/>
        <dbReference type="ChEBI" id="CHEBI:17544"/>
        <dbReference type="ChEBI" id="CHEBI:30616"/>
        <dbReference type="ChEBI" id="CHEBI:43474"/>
        <dbReference type="ChEBI" id="CHEBI:83144"/>
        <dbReference type="ChEBI" id="CHEBI:83145"/>
        <dbReference type="ChEBI" id="CHEBI:456216"/>
        <dbReference type="EC" id="6.3.4.14"/>
    </reaction>
</comment>
<gene>
    <name evidence="10" type="ORF">CTEST_02500</name>
</gene>
<dbReference type="InterPro" id="IPR016185">
    <property type="entry name" value="PreATP-grasp_dom_sf"/>
</dbReference>
<dbReference type="SUPFAM" id="SSF51246">
    <property type="entry name" value="Rudiment single hybrid motif"/>
    <property type="match status" value="1"/>
</dbReference>
<evidence type="ECO:0000313" key="11">
    <source>
        <dbReference type="Proteomes" id="UP000035540"/>
    </source>
</evidence>
<dbReference type="InterPro" id="IPR005482">
    <property type="entry name" value="Biotin_COase_C"/>
</dbReference>
<comment type="function">
    <text evidence="1">This protein is a component of the acetyl coenzyme A carboxylase complex; first, biotin carboxylase catalyzes the carboxylation of the carrier protein and then the transcarboxylase transfers the carboxyl group to form malonyl-CoA.</text>
</comment>
<dbReference type="PANTHER" id="PTHR48095:SF2">
    <property type="entry name" value="BIOTIN CARBOXYLASE, CHLOROPLASTIC"/>
    <property type="match status" value="1"/>
</dbReference>
<dbReference type="InterPro" id="IPR011761">
    <property type="entry name" value="ATP-grasp"/>
</dbReference>
<dbReference type="GO" id="GO:0004075">
    <property type="term" value="F:biotin carboxylase activity"/>
    <property type="evidence" value="ECO:0007669"/>
    <property type="project" value="UniProtKB-EC"/>
</dbReference>
<evidence type="ECO:0000259" key="9">
    <source>
        <dbReference type="PROSITE" id="PS50979"/>
    </source>
</evidence>
<feature type="domain" description="Biotin carboxylation" evidence="9">
    <location>
        <begin position="3"/>
        <end position="438"/>
    </location>
</feature>
<dbReference type="PROSITE" id="PS50975">
    <property type="entry name" value="ATP_GRASP"/>
    <property type="match status" value="1"/>
</dbReference>
<dbReference type="EMBL" id="CP011545">
    <property type="protein sequence ID" value="AKK07955.1"/>
    <property type="molecule type" value="Genomic_DNA"/>
</dbReference>
<dbReference type="Proteomes" id="UP000035540">
    <property type="component" value="Chromosome"/>
</dbReference>
<dbReference type="RefSeq" id="WP_052844279.1">
    <property type="nucleotide sequence ID" value="NZ_CP011545.1"/>
</dbReference>
<dbReference type="SMART" id="SM00878">
    <property type="entry name" value="Biotin_carb_C"/>
    <property type="match status" value="1"/>
</dbReference>
<dbReference type="AlphaFoldDB" id="A0A0G3H5E0"/>
<dbReference type="SUPFAM" id="SSF52440">
    <property type="entry name" value="PreATP-grasp domain"/>
    <property type="match status" value="1"/>
</dbReference>
<dbReference type="Pfam" id="PF02785">
    <property type="entry name" value="Biotin_carb_C"/>
    <property type="match status" value="1"/>
</dbReference>
<evidence type="ECO:0000256" key="7">
    <source>
        <dbReference type="PROSITE-ProRule" id="PRU00409"/>
    </source>
</evidence>
<dbReference type="InterPro" id="IPR005479">
    <property type="entry name" value="CPAse_ATP-bd"/>
</dbReference>
<dbReference type="OrthoDB" id="9760256at2"/>
<evidence type="ECO:0000256" key="1">
    <source>
        <dbReference type="ARBA" id="ARBA00003761"/>
    </source>
</evidence>
<dbReference type="PANTHER" id="PTHR48095">
    <property type="entry name" value="PYRUVATE CARBOXYLASE SUBUNIT A"/>
    <property type="match status" value="1"/>
</dbReference>
<protein>
    <recommendedName>
        <fullName evidence="2">biotin carboxylase</fullName>
        <ecNumber evidence="2">6.3.4.14</ecNumber>
    </recommendedName>
</protein>
<proteinExistence type="predicted"/>
<dbReference type="Gene3D" id="3.30.470.20">
    <property type="entry name" value="ATP-grasp fold, B domain"/>
    <property type="match status" value="1"/>
</dbReference>
<dbReference type="PATRIC" id="fig|136857.5.peg.490"/>
<dbReference type="Pfam" id="PF00289">
    <property type="entry name" value="Biotin_carb_N"/>
    <property type="match status" value="1"/>
</dbReference>
<evidence type="ECO:0000259" key="8">
    <source>
        <dbReference type="PROSITE" id="PS50975"/>
    </source>
</evidence>
<accession>A0A0G3H5E0</accession>
<sequence>MTQLASVLIANRGEIAVRIARTARDLGIRSIAVYTHADAASMHAAIADEAYAVPSYLDIPALIDVALRTGASCVHPGYGFLSEDADFARAVQDAGLVWVGPSPEAIEALGNKISARALAREVNAPLAPGTEEPISDWQDALAFAEEHGLPIAIKAAFGRSLTVVRDTGDIEHAFASASREAHAAFGRSECYVEKFLPRPRHVEAQVLADALGNIIVLSTRDCSVQRRFHKLIEEAPAPFLSELHNSEIIEGARAICRAADYTGAGTVEFIVAADGTISFLDFNTRIQVEHPVTEAITGIDIVAEQFRIAAGQPLSITEDPISTGHAFEFRINAEDIAHGFVPSPGTITTFEPPTGPGLRIDSGVRSGSPVTGHEDSLLAKLIVTGPTRDIALLRARDALKEFTIRGVRTTLPFHRDMVEHPDFIGSDLAVYTDWVDHNYHPGLSTGVDDIASVHEERVSFAVEVDGRLHQVTIPASSLVPEEN</sequence>
<dbReference type="PROSITE" id="PS50979">
    <property type="entry name" value="BC"/>
    <property type="match status" value="1"/>
</dbReference>
<organism evidence="10 11">
    <name type="scientific">Corynebacterium testudinoris</name>
    <dbReference type="NCBI Taxonomy" id="136857"/>
    <lineage>
        <taxon>Bacteria</taxon>
        <taxon>Bacillati</taxon>
        <taxon>Actinomycetota</taxon>
        <taxon>Actinomycetes</taxon>
        <taxon>Mycobacteriales</taxon>
        <taxon>Corynebacteriaceae</taxon>
        <taxon>Corynebacterium</taxon>
    </lineage>
</organism>
<keyword evidence="3 10" id="KW-0436">Ligase</keyword>
<keyword evidence="5 7" id="KW-0067">ATP-binding</keyword>
<dbReference type="GO" id="GO:0005524">
    <property type="term" value="F:ATP binding"/>
    <property type="evidence" value="ECO:0007669"/>
    <property type="project" value="UniProtKB-UniRule"/>
</dbReference>
<dbReference type="GO" id="GO:0046872">
    <property type="term" value="F:metal ion binding"/>
    <property type="evidence" value="ECO:0007669"/>
    <property type="project" value="InterPro"/>
</dbReference>
<evidence type="ECO:0000256" key="6">
    <source>
        <dbReference type="ARBA" id="ARBA00048600"/>
    </source>
</evidence>
<evidence type="ECO:0000313" key="10">
    <source>
        <dbReference type="EMBL" id="AKK07955.1"/>
    </source>
</evidence>
<dbReference type="STRING" id="136857.CTEST_02500"/>
<reference evidence="11" key="2">
    <citation type="submission" date="2015-05" db="EMBL/GenBank/DDBJ databases">
        <title>Complete genome sequence of Corynebacterium testudinoris DSM 44614, recovered from necrotic lesions in the mouth of a tortoise.</title>
        <authorList>
            <person name="Ruckert C."/>
            <person name="Albersmeier A."/>
            <person name="Winkler A."/>
            <person name="Tauch A."/>
        </authorList>
    </citation>
    <scope>NUCLEOTIDE SEQUENCE [LARGE SCALE GENOMIC DNA]</scope>
    <source>
        <strain evidence="11">DSM 44614</strain>
    </source>
</reference>
<evidence type="ECO:0000256" key="2">
    <source>
        <dbReference type="ARBA" id="ARBA00013263"/>
    </source>
</evidence>
<dbReference type="Pfam" id="PF02786">
    <property type="entry name" value="CPSase_L_D2"/>
    <property type="match status" value="1"/>
</dbReference>
<dbReference type="EC" id="6.3.4.14" evidence="2"/>
<dbReference type="InterPro" id="IPR011764">
    <property type="entry name" value="Biotin_carboxylation_dom"/>
</dbReference>
<feature type="domain" description="ATP-grasp" evidence="8">
    <location>
        <begin position="116"/>
        <end position="310"/>
    </location>
</feature>
<dbReference type="SUPFAM" id="SSF56059">
    <property type="entry name" value="Glutathione synthetase ATP-binding domain-like"/>
    <property type="match status" value="1"/>
</dbReference>
<keyword evidence="4 7" id="KW-0547">Nucleotide-binding</keyword>
<name>A0A0G3H5E0_9CORY</name>
<evidence type="ECO:0000256" key="4">
    <source>
        <dbReference type="ARBA" id="ARBA00022741"/>
    </source>
</evidence>
<dbReference type="KEGG" id="cted:CTEST_02500"/>
<reference evidence="10 11" key="1">
    <citation type="journal article" date="2015" name="Genome Announc.">
        <title>Complete Genome Sequence of the Type Strain Corynebacterium testudinoris DSM 44614, Recovered from Necrotic Lesions in the Mouth of a Tortoise.</title>
        <authorList>
            <person name="Ruckert C."/>
            <person name="Kriete M."/>
            <person name="Jaenicke S."/>
            <person name="Winkler A."/>
            <person name="Tauch A."/>
        </authorList>
    </citation>
    <scope>NUCLEOTIDE SEQUENCE [LARGE SCALE GENOMIC DNA]</scope>
    <source>
        <strain evidence="10 11">DSM 44614</strain>
    </source>
</reference>
<dbReference type="InterPro" id="IPR005481">
    <property type="entry name" value="BC-like_N"/>
</dbReference>
<keyword evidence="11" id="KW-1185">Reference proteome</keyword>
<dbReference type="InterPro" id="IPR051602">
    <property type="entry name" value="ACC_Biotin_Carboxylase"/>
</dbReference>
<evidence type="ECO:0000256" key="3">
    <source>
        <dbReference type="ARBA" id="ARBA00022598"/>
    </source>
</evidence>
<dbReference type="InterPro" id="IPR011054">
    <property type="entry name" value="Rudment_hybrid_motif"/>
</dbReference>
<evidence type="ECO:0000256" key="5">
    <source>
        <dbReference type="ARBA" id="ARBA00022840"/>
    </source>
</evidence>